<sequence length="551" mass="61942">MPNNERSLTTYDSALLTQIAAHVCQAIIAIQQQQPELLLEKYRKVQWQSNSNQSALSAKFTALLSQTQGWEELLHKLQLYLKAIVVTEAFNSPILLELIAKIRQLNPVTSAFNGSLHSTFAPSLQPVGIAVLLLDAENLQINSNTEKFFTTICNCPIQVKIAFANWSNRGKLDAELHERGYDLIHVPAGRDNADGKMIAFGSSIHERYPNAKEVLVCSSDKVMTNLCNNLQQHGLIVYQVSQHGENINLFNSSTGETKTHCVKPLPEIPSLIQILKALINDEKESTGNQWVKVSKVFQLLNTKHKINMSQVITTHLPGKKPKDIFTRYPADFVVHKVDDSSDFYVTVFDKNLIELVDDEAENTLNNHNGLIRSIDSQADLEKALNRILETLIKESAHESANGYVDVSILGSKFNREYGISITKQLKELQISGSYVQFLRSCSSFQLRQKGVKWEISVSNNSNSQSNFLPSINSQADLEAALTKLLEELTKNHPTKYIDISILGTKFNQEHGKTITEQIKELKINTTYMKFLQSCSSLQLKQTDRKCEVAIR</sequence>
<reference evidence="2 3" key="1">
    <citation type="journal article" date="2020" name="ISME J.">
        <title>Comparative genomics reveals insights into cyanobacterial evolution and habitat adaptation.</title>
        <authorList>
            <person name="Chen M.Y."/>
            <person name="Teng W.K."/>
            <person name="Zhao L."/>
            <person name="Hu C.X."/>
            <person name="Zhou Y.K."/>
            <person name="Han B.P."/>
            <person name="Song L.R."/>
            <person name="Shu W.S."/>
        </authorList>
    </citation>
    <scope>NUCLEOTIDE SEQUENCE [LARGE SCALE GENOMIC DNA]</scope>
    <source>
        <strain evidence="2 3">FACHB-362</strain>
    </source>
</reference>
<feature type="domain" description="NYN" evidence="1">
    <location>
        <begin position="132"/>
        <end position="246"/>
    </location>
</feature>
<dbReference type="RefSeq" id="WP_190906842.1">
    <property type="nucleotide sequence ID" value="NZ_JACJTQ010000015.1"/>
</dbReference>
<keyword evidence="3" id="KW-1185">Reference proteome</keyword>
<gene>
    <name evidence="2" type="ORF">H6G68_11935</name>
</gene>
<evidence type="ECO:0000313" key="3">
    <source>
        <dbReference type="Proteomes" id="UP000660381"/>
    </source>
</evidence>
<accession>A0ABR8J603</accession>
<dbReference type="Pfam" id="PF01936">
    <property type="entry name" value="NYN"/>
    <property type="match status" value="1"/>
</dbReference>
<comment type="caution">
    <text evidence="2">The sequence shown here is derived from an EMBL/GenBank/DDBJ whole genome shotgun (WGS) entry which is preliminary data.</text>
</comment>
<name>A0ABR8J603_9NOST</name>
<evidence type="ECO:0000313" key="2">
    <source>
        <dbReference type="EMBL" id="MBD2692456.1"/>
    </source>
</evidence>
<evidence type="ECO:0000259" key="1">
    <source>
        <dbReference type="Pfam" id="PF01936"/>
    </source>
</evidence>
<dbReference type="EMBL" id="JACJTQ010000015">
    <property type="protein sequence ID" value="MBD2692456.1"/>
    <property type="molecule type" value="Genomic_DNA"/>
</dbReference>
<proteinExistence type="predicted"/>
<dbReference type="InterPro" id="IPR021139">
    <property type="entry name" value="NYN"/>
</dbReference>
<protein>
    <submittedName>
        <fullName evidence="2">NYN domain-containing protein</fullName>
    </submittedName>
</protein>
<dbReference type="Proteomes" id="UP000660381">
    <property type="component" value="Unassembled WGS sequence"/>
</dbReference>
<organism evidence="2 3">
    <name type="scientific">Anabaena catenula FACHB-362</name>
    <dbReference type="NCBI Taxonomy" id="2692877"/>
    <lineage>
        <taxon>Bacteria</taxon>
        <taxon>Bacillati</taxon>
        <taxon>Cyanobacteriota</taxon>
        <taxon>Cyanophyceae</taxon>
        <taxon>Nostocales</taxon>
        <taxon>Nostocaceae</taxon>
        <taxon>Anabaena</taxon>
    </lineage>
</organism>